<feature type="compositionally biased region" description="Low complexity" evidence="1">
    <location>
        <begin position="9"/>
        <end position="24"/>
    </location>
</feature>
<dbReference type="AlphaFoldDB" id="A0A6J4NJM2"/>
<feature type="non-terminal residue" evidence="2">
    <location>
        <position position="49"/>
    </location>
</feature>
<evidence type="ECO:0000256" key="1">
    <source>
        <dbReference type="SAM" id="MobiDB-lite"/>
    </source>
</evidence>
<feature type="region of interest" description="Disordered" evidence="1">
    <location>
        <begin position="1"/>
        <end position="49"/>
    </location>
</feature>
<reference evidence="2" key="1">
    <citation type="submission" date="2020-02" db="EMBL/GenBank/DDBJ databases">
        <authorList>
            <person name="Meier V. D."/>
        </authorList>
    </citation>
    <scope>NUCLEOTIDE SEQUENCE</scope>
    <source>
        <strain evidence="2">AVDCRST_MAG60</strain>
    </source>
</reference>
<feature type="non-terminal residue" evidence="2">
    <location>
        <position position="1"/>
    </location>
</feature>
<protein>
    <submittedName>
        <fullName evidence="2">Uncharacterized protein</fullName>
    </submittedName>
</protein>
<accession>A0A6J4NJM2</accession>
<gene>
    <name evidence="2" type="ORF">AVDCRST_MAG60-1400</name>
</gene>
<proteinExistence type="predicted"/>
<dbReference type="EMBL" id="CADCUN010000151">
    <property type="protein sequence ID" value="CAA9388856.1"/>
    <property type="molecule type" value="Genomic_DNA"/>
</dbReference>
<name>A0A6J4NJM2_9ACTN</name>
<evidence type="ECO:0000313" key="2">
    <source>
        <dbReference type="EMBL" id="CAA9388856.1"/>
    </source>
</evidence>
<sequence>CATPVSPQTTSSARATSAARSARSVPRAMTASDSPAAPRTRCRTACSAG</sequence>
<organism evidence="2">
    <name type="scientific">uncultured Nocardioides sp</name>
    <dbReference type="NCBI Taxonomy" id="198441"/>
    <lineage>
        <taxon>Bacteria</taxon>
        <taxon>Bacillati</taxon>
        <taxon>Actinomycetota</taxon>
        <taxon>Actinomycetes</taxon>
        <taxon>Propionibacteriales</taxon>
        <taxon>Nocardioidaceae</taxon>
        <taxon>Nocardioides</taxon>
        <taxon>environmental samples</taxon>
    </lineage>
</organism>